<organism evidence="1 2">
    <name type="scientific">Companilactobacillus keshanensis</name>
    <dbReference type="NCBI Taxonomy" id="2486003"/>
    <lineage>
        <taxon>Bacteria</taxon>
        <taxon>Bacillati</taxon>
        <taxon>Bacillota</taxon>
        <taxon>Bacilli</taxon>
        <taxon>Lactobacillales</taxon>
        <taxon>Lactobacillaceae</taxon>
        <taxon>Companilactobacillus</taxon>
    </lineage>
</organism>
<name>A0ABW4BR59_9LACO</name>
<dbReference type="RefSeq" id="WP_125674489.1">
    <property type="nucleotide sequence ID" value="NZ_JBHTOI010000005.1"/>
</dbReference>
<protein>
    <submittedName>
        <fullName evidence="1">FAD:protein FMN transferase</fullName>
    </submittedName>
</protein>
<evidence type="ECO:0000313" key="1">
    <source>
        <dbReference type="EMBL" id="MFD1417672.1"/>
    </source>
</evidence>
<accession>A0ABW4BR59</accession>
<proteinExistence type="predicted"/>
<reference evidence="2" key="1">
    <citation type="journal article" date="2019" name="Int. J. Syst. Evol. Microbiol.">
        <title>The Global Catalogue of Microorganisms (GCM) 10K type strain sequencing project: providing services to taxonomists for standard genome sequencing and annotation.</title>
        <authorList>
            <consortium name="The Broad Institute Genomics Platform"/>
            <consortium name="The Broad Institute Genome Sequencing Center for Infectious Disease"/>
            <person name="Wu L."/>
            <person name="Ma J."/>
        </authorList>
    </citation>
    <scope>NUCLEOTIDE SEQUENCE [LARGE SCALE GENOMIC DNA]</scope>
    <source>
        <strain evidence="2">CCM 8936</strain>
    </source>
</reference>
<dbReference type="InterPro" id="IPR003374">
    <property type="entry name" value="ApbE-like_sf"/>
</dbReference>
<dbReference type="Gene3D" id="3.10.520.10">
    <property type="entry name" value="ApbE-like domains"/>
    <property type="match status" value="1"/>
</dbReference>
<dbReference type="Proteomes" id="UP001597251">
    <property type="component" value="Unassembled WGS sequence"/>
</dbReference>
<dbReference type="SUPFAM" id="SSF143631">
    <property type="entry name" value="ApbE-like"/>
    <property type="match status" value="1"/>
</dbReference>
<sequence length="256" mass="28608">MSENKYYFPSRIVEVLNVPFTIKLATKNYDRITQDIFHQTCFSIEKDLAQIVDGVYPFRTDSLIRKLQSGSIDPLLDYDTFQSIFAQAKLADEMTGAKVEGNLEIENDSSGLIKGWIIEKVFEKNLRPLLNNSEISGVSLTSGGDMKVATRKGADFYWEIGIKDPNDFQGIATGYYLKNGSVATSEMIDDQNDISKIKQVTIFSAGLIDADVWAKTGISAGIKKFSQMIWKSKLTGILFDQEEGEIPFKNGILKQA</sequence>
<gene>
    <name evidence="1" type="ORF">ACFQ42_02705</name>
</gene>
<dbReference type="Pfam" id="PF02424">
    <property type="entry name" value="ApbE"/>
    <property type="match status" value="1"/>
</dbReference>
<dbReference type="GO" id="GO:0016740">
    <property type="term" value="F:transferase activity"/>
    <property type="evidence" value="ECO:0007669"/>
    <property type="project" value="UniProtKB-KW"/>
</dbReference>
<keyword evidence="2" id="KW-1185">Reference proteome</keyword>
<dbReference type="InterPro" id="IPR024932">
    <property type="entry name" value="ApbE"/>
</dbReference>
<keyword evidence="1" id="KW-0808">Transferase</keyword>
<evidence type="ECO:0000313" key="2">
    <source>
        <dbReference type="Proteomes" id="UP001597251"/>
    </source>
</evidence>
<dbReference type="EMBL" id="JBHTOI010000005">
    <property type="protein sequence ID" value="MFD1417672.1"/>
    <property type="molecule type" value="Genomic_DNA"/>
</dbReference>
<comment type="caution">
    <text evidence="1">The sequence shown here is derived from an EMBL/GenBank/DDBJ whole genome shotgun (WGS) entry which is preliminary data.</text>
</comment>